<dbReference type="GO" id="GO:0003677">
    <property type="term" value="F:DNA binding"/>
    <property type="evidence" value="ECO:0007669"/>
    <property type="project" value="UniProtKB-KW"/>
</dbReference>
<dbReference type="SMART" id="SM00895">
    <property type="entry name" value="FCD"/>
    <property type="match status" value="1"/>
</dbReference>
<name>A0A562JE00_9FIRM</name>
<dbReference type="SUPFAM" id="SSF48008">
    <property type="entry name" value="GntR ligand-binding domain-like"/>
    <property type="match status" value="1"/>
</dbReference>
<dbReference type="SUPFAM" id="SSF46785">
    <property type="entry name" value="Winged helix' DNA-binding domain"/>
    <property type="match status" value="1"/>
</dbReference>
<dbReference type="InterPro" id="IPR013668">
    <property type="entry name" value="RNase_R_HTH_12"/>
</dbReference>
<protein>
    <submittedName>
        <fullName evidence="6">DNA-binding FadR family transcriptional regulator</fullName>
    </submittedName>
</protein>
<feature type="coiled-coil region" evidence="4">
    <location>
        <begin position="123"/>
        <end position="150"/>
    </location>
</feature>
<evidence type="ECO:0000259" key="5">
    <source>
        <dbReference type="SMART" id="SM00895"/>
    </source>
</evidence>
<dbReference type="InterPro" id="IPR008920">
    <property type="entry name" value="TF_FadR/GntR_C"/>
</dbReference>
<evidence type="ECO:0000256" key="3">
    <source>
        <dbReference type="ARBA" id="ARBA00023163"/>
    </source>
</evidence>
<dbReference type="Proteomes" id="UP000315343">
    <property type="component" value="Unassembled WGS sequence"/>
</dbReference>
<dbReference type="AlphaFoldDB" id="A0A562JE00"/>
<proteinExistence type="predicted"/>
<keyword evidence="3" id="KW-0804">Transcription</keyword>
<dbReference type="PANTHER" id="PTHR43537:SF47">
    <property type="entry name" value="REGULATORY PROTEIN GNTR HTH"/>
    <property type="match status" value="1"/>
</dbReference>
<evidence type="ECO:0000313" key="6">
    <source>
        <dbReference type="EMBL" id="TWH81392.1"/>
    </source>
</evidence>
<keyword evidence="1" id="KW-0805">Transcription regulation</keyword>
<dbReference type="RefSeq" id="WP_145081103.1">
    <property type="nucleotide sequence ID" value="NZ_DAMBUX010000013.1"/>
</dbReference>
<dbReference type="Pfam" id="PF08461">
    <property type="entry name" value="WHD_RNase_R"/>
    <property type="match status" value="1"/>
</dbReference>
<dbReference type="OrthoDB" id="9799482at2"/>
<keyword evidence="7" id="KW-1185">Reference proteome</keyword>
<dbReference type="Pfam" id="PF07729">
    <property type="entry name" value="FCD"/>
    <property type="match status" value="1"/>
</dbReference>
<evidence type="ECO:0000256" key="2">
    <source>
        <dbReference type="ARBA" id="ARBA00023125"/>
    </source>
</evidence>
<dbReference type="InterPro" id="IPR036388">
    <property type="entry name" value="WH-like_DNA-bd_sf"/>
</dbReference>
<evidence type="ECO:0000313" key="7">
    <source>
        <dbReference type="Proteomes" id="UP000315343"/>
    </source>
</evidence>
<sequence>MRQILDDIEIKILKIIEEANKPIGTWAVENKLREENVDVSTATVGRILSKLENSEFLEKQKNIGRVITSEGKLAIKRAETIKIINFHQDKLNEIISTEILENFVMIIQARRAIEKETTRLATRYITQDELDKLEEVIQRQEQKSKSGESIADEDIEFHRTIAKASRNSILESLYNIVSTFKQQSNIFENLRRQINSPYNASHKKIYDAIKNNDEEEAERLMSEHMDNLMEDVLTYWNIYGNSKNNIYH</sequence>
<keyword evidence="2 6" id="KW-0238">DNA-binding</keyword>
<comment type="caution">
    <text evidence="6">The sequence shown here is derived from an EMBL/GenBank/DDBJ whole genome shotgun (WGS) entry which is preliminary data.</text>
</comment>
<dbReference type="PANTHER" id="PTHR43537">
    <property type="entry name" value="TRANSCRIPTIONAL REGULATOR, GNTR FAMILY"/>
    <property type="match status" value="1"/>
</dbReference>
<keyword evidence="4" id="KW-0175">Coiled coil</keyword>
<dbReference type="Gene3D" id="1.20.120.530">
    <property type="entry name" value="GntR ligand-binding domain-like"/>
    <property type="match status" value="1"/>
</dbReference>
<reference evidence="6 7" key="1">
    <citation type="submission" date="2019-07" db="EMBL/GenBank/DDBJ databases">
        <title>Genomic Encyclopedia of Type Strains, Phase I: the one thousand microbial genomes (KMG-I) project.</title>
        <authorList>
            <person name="Kyrpides N."/>
        </authorList>
    </citation>
    <scope>NUCLEOTIDE SEQUENCE [LARGE SCALE GENOMIC DNA]</scope>
    <source>
        <strain evidence="6 7">DSM 13558</strain>
    </source>
</reference>
<gene>
    <name evidence="6" type="ORF">LY60_01136</name>
</gene>
<dbReference type="InterPro" id="IPR036390">
    <property type="entry name" value="WH_DNA-bd_sf"/>
</dbReference>
<dbReference type="EMBL" id="VLKH01000003">
    <property type="protein sequence ID" value="TWH81392.1"/>
    <property type="molecule type" value="Genomic_DNA"/>
</dbReference>
<organism evidence="6 7">
    <name type="scientific">Sedimentibacter saalensis</name>
    <dbReference type="NCBI Taxonomy" id="130788"/>
    <lineage>
        <taxon>Bacteria</taxon>
        <taxon>Bacillati</taxon>
        <taxon>Bacillota</taxon>
        <taxon>Tissierellia</taxon>
        <taxon>Sedimentibacter</taxon>
    </lineage>
</organism>
<evidence type="ECO:0000256" key="4">
    <source>
        <dbReference type="SAM" id="Coils"/>
    </source>
</evidence>
<dbReference type="Gene3D" id="1.10.10.10">
    <property type="entry name" value="Winged helix-like DNA-binding domain superfamily/Winged helix DNA-binding domain"/>
    <property type="match status" value="1"/>
</dbReference>
<evidence type="ECO:0000256" key="1">
    <source>
        <dbReference type="ARBA" id="ARBA00023015"/>
    </source>
</evidence>
<accession>A0A562JE00</accession>
<dbReference type="InterPro" id="IPR011711">
    <property type="entry name" value="GntR_C"/>
</dbReference>
<feature type="domain" description="GntR C-terminal" evidence="5">
    <location>
        <begin position="105"/>
        <end position="227"/>
    </location>
</feature>